<proteinExistence type="predicted"/>
<reference evidence="2 3" key="1">
    <citation type="submission" date="2019-09" db="EMBL/GenBank/DDBJ databases">
        <title>Characterization of the phylogenetic diversity of two novel species belonging to the genus Bifidobacterium: Bifidobacterium cebidarum sp. nov. and Bifidobacterium leontopitheci sp. nov.</title>
        <authorList>
            <person name="Lugli G.A."/>
            <person name="Duranti S."/>
            <person name="Milani C."/>
            <person name="Turroni F."/>
            <person name="Ventura M."/>
        </authorList>
    </citation>
    <scope>NUCLEOTIDE SEQUENCE [LARGE SCALE GENOMIC DNA]</scope>
    <source>
        <strain evidence="2 3">LMG 31471</strain>
    </source>
</reference>
<gene>
    <name evidence="2" type="ORF">F7D09_0261</name>
</gene>
<comment type="caution">
    <text evidence="2">The sequence shown here is derived from an EMBL/GenBank/DDBJ whole genome shotgun (WGS) entry which is preliminary data.</text>
</comment>
<dbReference type="EMBL" id="WBVT01000002">
    <property type="protein sequence ID" value="KAB7791308.1"/>
    <property type="molecule type" value="Genomic_DNA"/>
</dbReference>
<evidence type="ECO:0000256" key="1">
    <source>
        <dbReference type="SAM" id="MobiDB-lite"/>
    </source>
</evidence>
<keyword evidence="3" id="KW-1185">Reference proteome</keyword>
<evidence type="ECO:0000313" key="3">
    <source>
        <dbReference type="Proteomes" id="UP000441772"/>
    </source>
</evidence>
<evidence type="ECO:0000313" key="2">
    <source>
        <dbReference type="EMBL" id="KAB7791308.1"/>
    </source>
</evidence>
<feature type="compositionally biased region" description="Basic and acidic residues" evidence="1">
    <location>
        <begin position="36"/>
        <end position="45"/>
    </location>
</feature>
<dbReference type="Proteomes" id="UP000441772">
    <property type="component" value="Unassembled WGS sequence"/>
</dbReference>
<protein>
    <submittedName>
        <fullName evidence="2">Uncharacterized protein</fullName>
    </submittedName>
</protein>
<feature type="region of interest" description="Disordered" evidence="1">
    <location>
        <begin position="30"/>
        <end position="80"/>
    </location>
</feature>
<dbReference type="AlphaFoldDB" id="A0A6I1GSZ6"/>
<sequence length="80" mass="8428">MGGAQGFSGEVNDMDERWLKALQAKNMTVRGMPAGADDHAGRERNGGNNSDVRRAAGSSTRRAQPFKATGHKGGISRQGS</sequence>
<name>A0A6I1GSZ6_9BIFI</name>
<accession>A0A6I1GSZ6</accession>
<organism evidence="2 3">
    <name type="scientific">Bifidobacterium leontopitheci</name>
    <dbReference type="NCBI Taxonomy" id="2650774"/>
    <lineage>
        <taxon>Bacteria</taxon>
        <taxon>Bacillati</taxon>
        <taxon>Actinomycetota</taxon>
        <taxon>Actinomycetes</taxon>
        <taxon>Bifidobacteriales</taxon>
        <taxon>Bifidobacteriaceae</taxon>
        <taxon>Bifidobacterium</taxon>
    </lineage>
</organism>